<feature type="compositionally biased region" description="Basic residues" evidence="1">
    <location>
        <begin position="90"/>
        <end position="106"/>
    </location>
</feature>
<dbReference type="AlphaFoldDB" id="A0A7S1PIG3"/>
<evidence type="ECO:0000313" key="2">
    <source>
        <dbReference type="EMBL" id="CAD9083557.1"/>
    </source>
</evidence>
<feature type="region of interest" description="Disordered" evidence="1">
    <location>
        <begin position="215"/>
        <end position="245"/>
    </location>
</feature>
<evidence type="ECO:0000256" key="1">
    <source>
        <dbReference type="SAM" id="MobiDB-lite"/>
    </source>
</evidence>
<dbReference type="SMART" id="SM00320">
    <property type="entry name" value="WD40"/>
    <property type="match status" value="3"/>
</dbReference>
<dbReference type="InterPro" id="IPR036322">
    <property type="entry name" value="WD40_repeat_dom_sf"/>
</dbReference>
<feature type="compositionally biased region" description="Polar residues" evidence="1">
    <location>
        <begin position="226"/>
        <end position="245"/>
    </location>
</feature>
<proteinExistence type="predicted"/>
<dbReference type="InterPro" id="IPR015943">
    <property type="entry name" value="WD40/YVTN_repeat-like_dom_sf"/>
</dbReference>
<dbReference type="SUPFAM" id="SSF50978">
    <property type="entry name" value="WD40 repeat-like"/>
    <property type="match status" value="1"/>
</dbReference>
<dbReference type="Gene3D" id="2.130.10.10">
    <property type="entry name" value="YVTN repeat-like/Quinoprotein amine dehydrogenase"/>
    <property type="match status" value="2"/>
</dbReference>
<dbReference type="EMBL" id="HBGD01008273">
    <property type="protein sequence ID" value="CAD9083557.1"/>
    <property type="molecule type" value="Transcribed_RNA"/>
</dbReference>
<feature type="region of interest" description="Disordered" evidence="1">
    <location>
        <begin position="65"/>
        <end position="136"/>
    </location>
</feature>
<gene>
    <name evidence="2" type="ORF">PCOS0759_LOCUS6811</name>
</gene>
<reference evidence="2" key="1">
    <citation type="submission" date="2021-01" db="EMBL/GenBank/DDBJ databases">
        <authorList>
            <person name="Corre E."/>
            <person name="Pelletier E."/>
            <person name="Niang G."/>
            <person name="Scheremetjew M."/>
            <person name="Finn R."/>
            <person name="Kale V."/>
            <person name="Holt S."/>
            <person name="Cochrane G."/>
            <person name="Meng A."/>
            <person name="Brown T."/>
            <person name="Cohen L."/>
        </authorList>
    </citation>
    <scope>NUCLEOTIDE SEQUENCE</scope>
    <source>
        <strain evidence="2">WS</strain>
    </source>
</reference>
<accession>A0A7S1PIG3</accession>
<organism evidence="2">
    <name type="scientific">Percolomonas cosmopolitus</name>
    <dbReference type="NCBI Taxonomy" id="63605"/>
    <lineage>
        <taxon>Eukaryota</taxon>
        <taxon>Discoba</taxon>
        <taxon>Heterolobosea</taxon>
        <taxon>Tetramitia</taxon>
        <taxon>Eutetramitia</taxon>
        <taxon>Percolomonadidae</taxon>
        <taxon>Percolomonas</taxon>
    </lineage>
</organism>
<sequence length="832" mass="94068">MQSKNCPICVRFLELSVSTTNRKMMHSTHPGKHQSRWPDSGRLAQWWAGSIMIGDCIPLAVVQKSHHTDHQRHRQDEQPLPMRRMTLAHPQKKTHSTTKRKSRKLPSKSSDILKKAPTMRSAARTKKRKRVPSHNGKLLQAKNGHRHAPKRQKHCESFEAFLALQPKEENYRSPSNMNSDDMDLVNAFLDDDVTGRHESEGSDLFGFVPKSASNGSNDRMGIVGDNQVSSDHPSSHSPLTRGNNPSTIKTKHFSSSHMSSLLKTSHAPHFIEEALANQYAALEYATRVDQLDCCWEDFTQAKFKTKSMQKRIESGKQTNSSNIDTFLSTPMANYYSATKDELNRKTGTFEYFGEDRPYLPHDIVTNQDKLDTFEREMQGTESGVIHMPFDLHEYYLIFQCPADMNNEELVSFLPGRTLQDLEYFIKDADEYSYESLVDTTIIYKEQPKCPYGGIRDILINRNLYGNGFAGGPDDFAHNSLCFHWTQMSTSSDRSQHAIHKSYFAPFSGAIVEVLPLNHDLVAACSTNVGERTSGVTCALLDISTGKSTPIDYGNTVYDIKLVGDFLTHFVAACEDGRLRVYKSEMIEHMTASVQGVDHDNTMDERLRLRPIVVGDSHNGSAIFVDWNSTFGIIASCSNKDDGIFLWNFDEDDIEENWEVAAICDVPSKRKKRGEGYSIDELFFGVNFSEKSVFGYKEGHTIGLCEWQLKQDGSSAYYQLPLTLDTNYATTSTEGDRVIVGNSLGAMSVIDLKSHKRIFQNEDLFSDAIVHMSCSGNYLAAGCKDFSVMVYDARNMAYPLQNYRHRPLLDQQWQGVNRVVWNHSSGRILYSGR</sequence>
<dbReference type="InterPro" id="IPR001680">
    <property type="entry name" value="WD40_rpt"/>
</dbReference>
<feature type="compositionally biased region" description="Basic residues" evidence="1">
    <location>
        <begin position="123"/>
        <end position="132"/>
    </location>
</feature>
<name>A0A7S1PIG3_9EUKA</name>
<protein>
    <submittedName>
        <fullName evidence="2">Uncharacterized protein</fullName>
    </submittedName>
</protein>